<reference evidence="4" key="1">
    <citation type="submission" date="2018-05" db="EMBL/GenBank/DDBJ databases">
        <title>Complete Genome Sequence of Methylobacterium sp. 17SD2-17.</title>
        <authorList>
            <person name="Srinivasan S."/>
        </authorList>
    </citation>
    <scope>NUCLEOTIDE SEQUENCE [LARGE SCALE GENOMIC DNA]</scope>
    <source>
        <strain evidence="4">17SD2-17</strain>
    </source>
</reference>
<evidence type="ECO:0000313" key="3">
    <source>
        <dbReference type="EMBL" id="AWN41915.1"/>
    </source>
</evidence>
<dbReference type="AlphaFoldDB" id="A0A2U8W745"/>
<dbReference type="Proteomes" id="UP000245926">
    <property type="component" value="Chromosome"/>
</dbReference>
<sequence length="125" mass="13810">MRHLLLPTLLLAAGVTQASAEGLPIGETTYVERSLNRSATLTVEHPPVSRNPYGRRAGSSAEIAGFCRDGGYIRRRDAYGHATIVRQREFCDSVAPRTLNPGETDPRPTWPVERVSRERVLRAKG</sequence>
<dbReference type="EMBL" id="CP029550">
    <property type="protein sequence ID" value="AWN41915.1"/>
    <property type="molecule type" value="Genomic_DNA"/>
</dbReference>
<dbReference type="RefSeq" id="WP_109891380.1">
    <property type="nucleotide sequence ID" value="NZ_CP029550.1"/>
</dbReference>
<name>A0A2U8W745_9HYPH</name>
<dbReference type="KEGG" id="mets:DK389_17185"/>
<proteinExistence type="predicted"/>
<evidence type="ECO:0000313" key="4">
    <source>
        <dbReference type="Proteomes" id="UP000245926"/>
    </source>
</evidence>
<protein>
    <submittedName>
        <fullName evidence="3">Uncharacterized protein</fullName>
    </submittedName>
</protein>
<feature type="compositionally biased region" description="Basic and acidic residues" evidence="1">
    <location>
        <begin position="114"/>
        <end position="125"/>
    </location>
</feature>
<dbReference type="OrthoDB" id="7996083at2"/>
<gene>
    <name evidence="3" type="ORF">DK389_17185</name>
</gene>
<feature type="chain" id="PRO_5015875648" evidence="2">
    <location>
        <begin position="21"/>
        <end position="125"/>
    </location>
</feature>
<organism evidence="3 4">
    <name type="scientific">Methylobacterium durans</name>
    <dbReference type="NCBI Taxonomy" id="2202825"/>
    <lineage>
        <taxon>Bacteria</taxon>
        <taxon>Pseudomonadati</taxon>
        <taxon>Pseudomonadota</taxon>
        <taxon>Alphaproteobacteria</taxon>
        <taxon>Hyphomicrobiales</taxon>
        <taxon>Methylobacteriaceae</taxon>
        <taxon>Methylobacterium</taxon>
    </lineage>
</organism>
<accession>A0A2U8W745</accession>
<keyword evidence="2" id="KW-0732">Signal</keyword>
<feature type="region of interest" description="Disordered" evidence="1">
    <location>
        <begin position="95"/>
        <end position="125"/>
    </location>
</feature>
<evidence type="ECO:0000256" key="1">
    <source>
        <dbReference type="SAM" id="MobiDB-lite"/>
    </source>
</evidence>
<feature type="signal peptide" evidence="2">
    <location>
        <begin position="1"/>
        <end position="20"/>
    </location>
</feature>
<evidence type="ECO:0000256" key="2">
    <source>
        <dbReference type="SAM" id="SignalP"/>
    </source>
</evidence>
<keyword evidence="4" id="KW-1185">Reference proteome</keyword>